<protein>
    <submittedName>
        <fullName evidence="2">FxsA family protein</fullName>
    </submittedName>
</protein>
<gene>
    <name evidence="2" type="ORF">HW450_00450</name>
</gene>
<sequence length="164" mass="17928">MPLIIALPYFLIEALAFWGVSEAIGVGWALLALFLCFFGGLFLAAFEMKRIGRVALHQQQVNPGRLAGDYGLLAAGAILVAAPGFVTTALGLLLIVPPTRALARKALAKKLRVKIENLGMRGFEATNRYREHTVYGSFADPNKPVIDEDELKGWSDNVKPEDFK</sequence>
<dbReference type="Proteomes" id="UP000515570">
    <property type="component" value="Chromosome"/>
</dbReference>
<accession>A0A7G5FF81</accession>
<dbReference type="NCBIfam" id="NF008528">
    <property type="entry name" value="PRK11463.1-2"/>
    <property type="match status" value="1"/>
</dbReference>
<dbReference type="PANTHER" id="PTHR35335:SF1">
    <property type="entry name" value="UPF0716 PROTEIN FXSA"/>
    <property type="match status" value="1"/>
</dbReference>
<keyword evidence="1" id="KW-0472">Membrane</keyword>
<dbReference type="RefSeq" id="WP_182386094.1">
    <property type="nucleotide sequence ID" value="NZ_CP059833.1"/>
</dbReference>
<feature type="transmembrane region" description="Helical" evidence="1">
    <location>
        <begin position="26"/>
        <end position="46"/>
    </location>
</feature>
<dbReference type="InterPro" id="IPR007313">
    <property type="entry name" value="FxsA"/>
</dbReference>
<evidence type="ECO:0000313" key="2">
    <source>
        <dbReference type="EMBL" id="QMV85272.1"/>
    </source>
</evidence>
<keyword evidence="1" id="KW-0812">Transmembrane</keyword>
<dbReference type="PANTHER" id="PTHR35335">
    <property type="entry name" value="UPF0716 PROTEIN FXSA"/>
    <property type="match status" value="1"/>
</dbReference>
<keyword evidence="3" id="KW-1185">Reference proteome</keyword>
<keyword evidence="1" id="KW-1133">Transmembrane helix</keyword>
<proteinExistence type="predicted"/>
<organism evidence="2 3">
    <name type="scientific">Corynebacterium hindlerae</name>
    <dbReference type="NCBI Taxonomy" id="699041"/>
    <lineage>
        <taxon>Bacteria</taxon>
        <taxon>Bacillati</taxon>
        <taxon>Actinomycetota</taxon>
        <taxon>Actinomycetes</taxon>
        <taxon>Mycobacteriales</taxon>
        <taxon>Corynebacteriaceae</taxon>
        <taxon>Corynebacterium</taxon>
    </lineage>
</organism>
<evidence type="ECO:0000313" key="3">
    <source>
        <dbReference type="Proteomes" id="UP000515570"/>
    </source>
</evidence>
<evidence type="ECO:0000256" key="1">
    <source>
        <dbReference type="SAM" id="Phobius"/>
    </source>
</evidence>
<dbReference type="EMBL" id="CP059833">
    <property type="protein sequence ID" value="QMV85272.1"/>
    <property type="molecule type" value="Genomic_DNA"/>
</dbReference>
<feature type="transmembrane region" description="Helical" evidence="1">
    <location>
        <begin position="67"/>
        <end position="96"/>
    </location>
</feature>
<dbReference type="AlphaFoldDB" id="A0A7G5FF81"/>
<dbReference type="GO" id="GO:0016020">
    <property type="term" value="C:membrane"/>
    <property type="evidence" value="ECO:0007669"/>
    <property type="project" value="InterPro"/>
</dbReference>
<dbReference type="Pfam" id="PF04186">
    <property type="entry name" value="FxsA"/>
    <property type="match status" value="1"/>
</dbReference>
<name>A0A7G5FF81_9CORY</name>
<reference evidence="2 3" key="1">
    <citation type="submission" date="2020-07" db="EMBL/GenBank/DDBJ databases">
        <title>non toxigenic Corynebacterium sp. nov from a clinical source.</title>
        <authorList>
            <person name="Bernier A.-M."/>
            <person name="Bernard K."/>
        </authorList>
    </citation>
    <scope>NUCLEOTIDE SEQUENCE [LARGE SCALE GENOMIC DNA]</scope>
    <source>
        <strain evidence="3">NML 93-0612</strain>
    </source>
</reference>